<dbReference type="EMBL" id="BAAAGA010000010">
    <property type="protein sequence ID" value="GAA0630640.1"/>
    <property type="molecule type" value="Genomic_DNA"/>
</dbReference>
<evidence type="ECO:0000313" key="2">
    <source>
        <dbReference type="Proteomes" id="UP001501352"/>
    </source>
</evidence>
<evidence type="ECO:0000313" key="1">
    <source>
        <dbReference type="EMBL" id="GAA0630640.1"/>
    </source>
</evidence>
<sequence>MAAAYIAASLGNGPAAGAAETKVFQSQREKRTERLLLPEGGLVRFRAPIESSETNTEASLSAFLSAVFCGLKVSIFSLQNG</sequence>
<comment type="caution">
    <text evidence="1">The sequence shown here is derived from an EMBL/GenBank/DDBJ whole genome shotgun (WGS) entry which is preliminary data.</text>
</comment>
<organism evidence="1 2">
    <name type="scientific">Brevundimonas kwangchunensis</name>
    <dbReference type="NCBI Taxonomy" id="322163"/>
    <lineage>
        <taxon>Bacteria</taxon>
        <taxon>Pseudomonadati</taxon>
        <taxon>Pseudomonadota</taxon>
        <taxon>Alphaproteobacteria</taxon>
        <taxon>Caulobacterales</taxon>
        <taxon>Caulobacteraceae</taxon>
        <taxon>Brevundimonas</taxon>
    </lineage>
</organism>
<gene>
    <name evidence="1" type="ORF">GCM10009422_30230</name>
</gene>
<proteinExistence type="predicted"/>
<accession>A0ABN1H741</accession>
<dbReference type="Proteomes" id="UP001501352">
    <property type="component" value="Unassembled WGS sequence"/>
</dbReference>
<protein>
    <submittedName>
        <fullName evidence="1">Uncharacterized protein</fullName>
    </submittedName>
</protein>
<keyword evidence="2" id="KW-1185">Reference proteome</keyword>
<name>A0ABN1H741_9CAUL</name>
<reference evidence="1 2" key="1">
    <citation type="journal article" date="2019" name="Int. J. Syst. Evol. Microbiol.">
        <title>The Global Catalogue of Microorganisms (GCM) 10K type strain sequencing project: providing services to taxonomists for standard genome sequencing and annotation.</title>
        <authorList>
            <consortium name="The Broad Institute Genomics Platform"/>
            <consortium name="The Broad Institute Genome Sequencing Center for Infectious Disease"/>
            <person name="Wu L."/>
            <person name="Ma J."/>
        </authorList>
    </citation>
    <scope>NUCLEOTIDE SEQUENCE [LARGE SCALE GENOMIC DNA]</scope>
    <source>
        <strain evidence="1 2">JCM 12928</strain>
    </source>
</reference>